<dbReference type="Proteomes" id="UP000077115">
    <property type="component" value="Unassembled WGS sequence"/>
</dbReference>
<dbReference type="eggNOG" id="KOG1396">
    <property type="taxonomic scope" value="Eukaryota"/>
</dbReference>
<dbReference type="PANTHER" id="PTHR12953">
    <property type="entry name" value="MEMBRANE PROTEIN CH1 RELATED"/>
    <property type="match status" value="1"/>
</dbReference>
<dbReference type="InterPro" id="IPR012919">
    <property type="entry name" value="SUN_dom"/>
</dbReference>
<name>A0A177WUD6_BATDL</name>
<feature type="compositionally biased region" description="Basic and acidic residues" evidence="5">
    <location>
        <begin position="383"/>
        <end position="398"/>
    </location>
</feature>
<organism evidence="8 9">
    <name type="scientific">Batrachochytrium dendrobatidis (strain JEL423)</name>
    <dbReference type="NCBI Taxonomy" id="403673"/>
    <lineage>
        <taxon>Eukaryota</taxon>
        <taxon>Fungi</taxon>
        <taxon>Fungi incertae sedis</taxon>
        <taxon>Chytridiomycota</taxon>
        <taxon>Chytridiomycota incertae sedis</taxon>
        <taxon>Chytridiomycetes</taxon>
        <taxon>Rhizophydiales</taxon>
        <taxon>Rhizophydiales incertae sedis</taxon>
        <taxon>Batrachochytrium</taxon>
    </lineage>
</organism>
<feature type="chain" id="PRO_5008077889" description="SUN domain-containing protein" evidence="6">
    <location>
        <begin position="20"/>
        <end position="752"/>
    </location>
</feature>
<feature type="compositionally biased region" description="Low complexity" evidence="5">
    <location>
        <begin position="423"/>
        <end position="437"/>
    </location>
</feature>
<protein>
    <recommendedName>
        <fullName evidence="7">SUN domain-containing protein</fullName>
    </recommendedName>
</protein>
<feature type="compositionally biased region" description="Basic residues" evidence="5">
    <location>
        <begin position="738"/>
        <end position="752"/>
    </location>
</feature>
<feature type="signal peptide" evidence="6">
    <location>
        <begin position="1"/>
        <end position="19"/>
    </location>
</feature>
<evidence type="ECO:0000313" key="9">
    <source>
        <dbReference type="Proteomes" id="UP000077115"/>
    </source>
</evidence>
<dbReference type="Gene3D" id="2.60.120.260">
    <property type="entry name" value="Galactose-binding domain-like"/>
    <property type="match status" value="1"/>
</dbReference>
<sequence length="752" mass="84632">MGRMDIYMLCLLLYSLPSGFPLLNSRHDCNSLHISKCRYASPLQVSFESAPVCCPSSQSEYDQKTSKDPAVSDTTDSLPKNEIEHSLTDSLDFTQSTNSDVTSIASFEVESNAIADLNSNQIIKTTSSDDMRPTQPSLPSAHLPPQVKNEKERFNYASFDCGALVRAVNPEASSATAILSNSKDQYMLNKCSTNKFVEVELCEDILVDTIMLANLEFFSSIFKDFKVYVADRYPPITGWKIIGTFTGENSRERQIFKIDHPAFWARYLRIEFLTHFGQEFYCPLTMLKVYGTRMIEDVKADEYDDDLSGTETILPIVPKQDSGDASLSKDSVPLSQDLDIKDTTSCTLKTSTKLYSDTSMPETVLNDSPTVTSLQSEMTRSNTKTELDQSAKTRHDKTLSEKDEFTSIVLTTSTSGVLDENDTTSTLSSNSELTDLSHTSIPGITPSVQPSFTGKKESIFKNIIKRLSAVEKSIASQLISTEKHYQDLNDRLENFEVLQASIVGKRFDSYKAGYDLDFQTMLELFAKRMSEHDNVLKDKVRQLDEKLYIVNSLIESLEFQINRNIIANFLIVIMIMLGKNIIQRILSFLSWCLELLTDRSVKNTNTIIFQKERHDESGSSLTSREYLDNVHSAEPDVNTILSSKSGFLVSNQDPHMHTFSNFEQVSADNQIRLPSLLSESSHIFDSPVSDRENMHTVAQMNTTHSAQSISSELTQYQLLLKKEKSLQGMGSPSMSCNPKRRKKRKSPPRINE</sequence>
<feature type="domain" description="SUN" evidence="7">
    <location>
        <begin position="119"/>
        <end position="294"/>
    </location>
</feature>
<reference evidence="8 9" key="1">
    <citation type="submission" date="2006-10" db="EMBL/GenBank/DDBJ databases">
        <title>The Genome Sequence of Batrachochytrium dendrobatidis JEL423.</title>
        <authorList>
            <consortium name="The Broad Institute Genome Sequencing Platform"/>
            <person name="Birren B."/>
            <person name="Lander E."/>
            <person name="Galagan J."/>
            <person name="Cuomo C."/>
            <person name="Devon K."/>
            <person name="Jaffe D."/>
            <person name="Butler J."/>
            <person name="Alvarez P."/>
            <person name="Gnerre S."/>
            <person name="Grabherr M."/>
            <person name="Kleber M."/>
            <person name="Mauceli E."/>
            <person name="Brockman W."/>
            <person name="Young S."/>
            <person name="LaButti K."/>
            <person name="Sykes S."/>
            <person name="DeCaprio D."/>
            <person name="Crawford M."/>
            <person name="Koehrsen M."/>
            <person name="Engels R."/>
            <person name="Montgomery P."/>
            <person name="Pearson M."/>
            <person name="Howarth C."/>
            <person name="Larson L."/>
            <person name="White J."/>
            <person name="O'Leary S."/>
            <person name="Kodira C."/>
            <person name="Zeng Q."/>
            <person name="Yandava C."/>
            <person name="Alvarado L."/>
            <person name="Longcore J."/>
            <person name="James T."/>
        </authorList>
    </citation>
    <scope>NUCLEOTIDE SEQUENCE [LARGE SCALE GENOMIC DNA]</scope>
    <source>
        <strain evidence="8 9">JEL423</strain>
    </source>
</reference>
<feature type="region of interest" description="Disordered" evidence="5">
    <location>
        <begin position="126"/>
        <end position="145"/>
    </location>
</feature>
<evidence type="ECO:0000259" key="7">
    <source>
        <dbReference type="PROSITE" id="PS51469"/>
    </source>
</evidence>
<dbReference type="GO" id="GO:0005737">
    <property type="term" value="C:cytoplasm"/>
    <property type="evidence" value="ECO:0007669"/>
    <property type="project" value="TreeGrafter"/>
</dbReference>
<keyword evidence="2" id="KW-0812">Transmembrane</keyword>
<evidence type="ECO:0000313" key="8">
    <source>
        <dbReference type="EMBL" id="OAJ43245.1"/>
    </source>
</evidence>
<reference evidence="8 9" key="2">
    <citation type="submission" date="2016-05" db="EMBL/GenBank/DDBJ databases">
        <title>Lineage-specific infection strategies underlie the spectrum of fungal disease in amphibians.</title>
        <authorList>
            <person name="Cuomo C.A."/>
            <person name="Farrer R.A."/>
            <person name="James T."/>
            <person name="Longcore J."/>
            <person name="Birren B."/>
        </authorList>
    </citation>
    <scope>NUCLEOTIDE SEQUENCE [LARGE SCALE GENOMIC DNA]</scope>
    <source>
        <strain evidence="8 9">JEL423</strain>
    </source>
</reference>
<keyword evidence="6" id="KW-0732">Signal</keyword>
<evidence type="ECO:0000256" key="5">
    <source>
        <dbReference type="SAM" id="MobiDB-lite"/>
    </source>
</evidence>
<dbReference type="AlphaFoldDB" id="A0A177WUD6"/>
<dbReference type="OrthoDB" id="266334at2759"/>
<feature type="region of interest" description="Disordered" evidence="5">
    <location>
        <begin position="58"/>
        <end position="91"/>
    </location>
</feature>
<accession>A0A177WUD6</accession>
<feature type="region of interest" description="Disordered" evidence="5">
    <location>
        <begin position="359"/>
        <end position="398"/>
    </location>
</feature>
<evidence type="ECO:0000256" key="6">
    <source>
        <dbReference type="SAM" id="SignalP"/>
    </source>
</evidence>
<feature type="region of interest" description="Disordered" evidence="5">
    <location>
        <begin position="723"/>
        <end position="752"/>
    </location>
</feature>
<dbReference type="VEuPathDB" id="FungiDB:BDEG_26618"/>
<keyword evidence="3" id="KW-1133">Transmembrane helix</keyword>
<dbReference type="STRING" id="403673.A0A177WUD6"/>
<evidence type="ECO:0000256" key="4">
    <source>
        <dbReference type="ARBA" id="ARBA00023136"/>
    </source>
</evidence>
<evidence type="ECO:0000256" key="1">
    <source>
        <dbReference type="ARBA" id="ARBA00004308"/>
    </source>
</evidence>
<dbReference type="GO" id="GO:0016020">
    <property type="term" value="C:membrane"/>
    <property type="evidence" value="ECO:0007669"/>
    <property type="project" value="InterPro"/>
</dbReference>
<dbReference type="InterPro" id="IPR045120">
    <property type="entry name" value="Suco/Slp1-like"/>
</dbReference>
<feature type="region of interest" description="Disordered" evidence="5">
    <location>
        <begin position="421"/>
        <end position="442"/>
    </location>
</feature>
<evidence type="ECO:0000256" key="2">
    <source>
        <dbReference type="ARBA" id="ARBA00022692"/>
    </source>
</evidence>
<feature type="compositionally biased region" description="Polar residues" evidence="5">
    <location>
        <begin position="359"/>
        <end position="382"/>
    </location>
</feature>
<dbReference type="PANTHER" id="PTHR12953:SF0">
    <property type="entry name" value="SUN DOMAIN-CONTAINING OSSIFICATION FACTOR"/>
    <property type="match status" value="1"/>
</dbReference>
<comment type="subcellular location">
    <subcellularLocation>
        <location evidence="1">Endomembrane system</location>
    </subcellularLocation>
</comment>
<dbReference type="GO" id="GO:0034975">
    <property type="term" value="P:protein folding in endoplasmic reticulum"/>
    <property type="evidence" value="ECO:0007669"/>
    <property type="project" value="TreeGrafter"/>
</dbReference>
<gene>
    <name evidence="8" type="ORF">BDEG_26618</name>
</gene>
<keyword evidence="4" id="KW-0472">Membrane</keyword>
<dbReference type="Pfam" id="PF07738">
    <property type="entry name" value="Sad1_UNC"/>
    <property type="match status" value="1"/>
</dbReference>
<dbReference type="EMBL" id="DS022309">
    <property type="protein sequence ID" value="OAJ43245.1"/>
    <property type="molecule type" value="Genomic_DNA"/>
</dbReference>
<dbReference type="PROSITE" id="PS51469">
    <property type="entry name" value="SUN"/>
    <property type="match status" value="1"/>
</dbReference>
<dbReference type="GO" id="GO:0012505">
    <property type="term" value="C:endomembrane system"/>
    <property type="evidence" value="ECO:0007669"/>
    <property type="project" value="UniProtKB-SubCell"/>
</dbReference>
<evidence type="ECO:0000256" key="3">
    <source>
        <dbReference type="ARBA" id="ARBA00022989"/>
    </source>
</evidence>
<proteinExistence type="predicted"/>